<accession>A0A5C3KD72</accession>
<keyword evidence="2" id="KW-1185">Reference proteome</keyword>
<organism evidence="1 2">
    <name type="scientific">Coprinopsis marcescibilis</name>
    <name type="common">Agaric fungus</name>
    <name type="synonym">Psathyrella marcescibilis</name>
    <dbReference type="NCBI Taxonomy" id="230819"/>
    <lineage>
        <taxon>Eukaryota</taxon>
        <taxon>Fungi</taxon>
        <taxon>Dikarya</taxon>
        <taxon>Basidiomycota</taxon>
        <taxon>Agaricomycotina</taxon>
        <taxon>Agaricomycetes</taxon>
        <taxon>Agaricomycetidae</taxon>
        <taxon>Agaricales</taxon>
        <taxon>Agaricineae</taxon>
        <taxon>Psathyrellaceae</taxon>
        <taxon>Coprinopsis</taxon>
    </lineage>
</organism>
<dbReference type="AlphaFoldDB" id="A0A5C3KD72"/>
<protein>
    <recommendedName>
        <fullName evidence="3">F-box domain-containing protein</fullName>
    </recommendedName>
</protein>
<evidence type="ECO:0000313" key="1">
    <source>
        <dbReference type="EMBL" id="TFK17878.1"/>
    </source>
</evidence>
<dbReference type="EMBL" id="ML210453">
    <property type="protein sequence ID" value="TFK17878.1"/>
    <property type="molecule type" value="Genomic_DNA"/>
</dbReference>
<sequence>MSFLSLPVDIVGVMGSELSSKDIKTLRLTCRSLGSGFHDLVLSCISIVVKTTYDGVLVDEGIVDFLQDLADELLNGHRATTVARRLVIERTHTIPQWYHDQFSTVLQPGAFLDFKELTRSQLPSRHSISLSRSVGSIVASFKYLKDLSWTSIPEEALLNSSIVQGLQTSLPNLDKVLVSLDIQDLHRVLDGLVGLRQLIVRELVFDMEGTPRKTSMLHRTIRNVAQTLEILTLRRGKLIGGLEDIIPVRSITYPRLHRLDVKCRDIRYLAPTAPLDSRQPLFPALTTLILNAGFVDGSDLDVARESLGPTIWDLLRISKVQLRELSVIQLTSSRIAEMLQYIESYSDVLEVFSARYDFYDEPLLERLCSKSLLCHMKSIQSIGYLQVGGSEQPGCTDFSFIDKLLQHYLPNLKWVSVSGVSAYELDNLILRTMRTNPQVLKVRVDTTVALLPDISAYLTSRQFDSANGQLDPAPNIVIDSKVWVPNEIEGGLWRYLAM</sequence>
<proteinExistence type="predicted"/>
<reference evidence="1 2" key="1">
    <citation type="journal article" date="2019" name="Nat. Ecol. Evol.">
        <title>Megaphylogeny resolves global patterns of mushroom evolution.</title>
        <authorList>
            <person name="Varga T."/>
            <person name="Krizsan K."/>
            <person name="Foldi C."/>
            <person name="Dima B."/>
            <person name="Sanchez-Garcia M."/>
            <person name="Sanchez-Ramirez S."/>
            <person name="Szollosi G.J."/>
            <person name="Szarkandi J.G."/>
            <person name="Papp V."/>
            <person name="Albert L."/>
            <person name="Andreopoulos W."/>
            <person name="Angelini C."/>
            <person name="Antonin V."/>
            <person name="Barry K.W."/>
            <person name="Bougher N.L."/>
            <person name="Buchanan P."/>
            <person name="Buyck B."/>
            <person name="Bense V."/>
            <person name="Catcheside P."/>
            <person name="Chovatia M."/>
            <person name="Cooper J."/>
            <person name="Damon W."/>
            <person name="Desjardin D."/>
            <person name="Finy P."/>
            <person name="Geml J."/>
            <person name="Haridas S."/>
            <person name="Hughes K."/>
            <person name="Justo A."/>
            <person name="Karasinski D."/>
            <person name="Kautmanova I."/>
            <person name="Kiss B."/>
            <person name="Kocsube S."/>
            <person name="Kotiranta H."/>
            <person name="LaButti K.M."/>
            <person name="Lechner B.E."/>
            <person name="Liimatainen K."/>
            <person name="Lipzen A."/>
            <person name="Lukacs Z."/>
            <person name="Mihaltcheva S."/>
            <person name="Morgado L.N."/>
            <person name="Niskanen T."/>
            <person name="Noordeloos M.E."/>
            <person name="Ohm R.A."/>
            <person name="Ortiz-Santana B."/>
            <person name="Ovrebo C."/>
            <person name="Racz N."/>
            <person name="Riley R."/>
            <person name="Savchenko A."/>
            <person name="Shiryaev A."/>
            <person name="Soop K."/>
            <person name="Spirin V."/>
            <person name="Szebenyi C."/>
            <person name="Tomsovsky M."/>
            <person name="Tulloss R.E."/>
            <person name="Uehling J."/>
            <person name="Grigoriev I.V."/>
            <person name="Vagvolgyi C."/>
            <person name="Papp T."/>
            <person name="Martin F.M."/>
            <person name="Miettinen O."/>
            <person name="Hibbett D.S."/>
            <person name="Nagy L.G."/>
        </authorList>
    </citation>
    <scope>NUCLEOTIDE SEQUENCE [LARGE SCALE GENOMIC DNA]</scope>
    <source>
        <strain evidence="1 2">CBS 121175</strain>
    </source>
</reference>
<name>A0A5C3KD72_COPMA</name>
<dbReference type="Proteomes" id="UP000307440">
    <property type="component" value="Unassembled WGS sequence"/>
</dbReference>
<evidence type="ECO:0008006" key="3">
    <source>
        <dbReference type="Google" id="ProtNLM"/>
    </source>
</evidence>
<gene>
    <name evidence="1" type="ORF">FA15DRAFT_297451</name>
</gene>
<evidence type="ECO:0000313" key="2">
    <source>
        <dbReference type="Proteomes" id="UP000307440"/>
    </source>
</evidence>